<evidence type="ECO:0000313" key="15">
    <source>
        <dbReference type="Proteomes" id="UP000295565"/>
    </source>
</evidence>
<evidence type="ECO:0000256" key="3">
    <source>
        <dbReference type="ARBA" id="ARBA00022519"/>
    </source>
</evidence>
<dbReference type="Proteomes" id="UP000295565">
    <property type="component" value="Unassembled WGS sequence"/>
</dbReference>
<dbReference type="RefSeq" id="WP_131910931.1">
    <property type="nucleotide sequence ID" value="NZ_OU594967.1"/>
</dbReference>
<keyword evidence="4 12" id="KW-0812">Transmembrane</keyword>
<comment type="caution">
    <text evidence="14">The sequence shown here is derived from an EMBL/GenBank/DDBJ whole genome shotgun (WGS) entry which is preliminary data.</text>
</comment>
<dbReference type="PANTHER" id="PTHR47529">
    <property type="entry name" value="PEPTIDYL-PROLYL CIS-TRANS ISOMERASE D"/>
    <property type="match status" value="1"/>
</dbReference>
<dbReference type="InterPro" id="IPR000297">
    <property type="entry name" value="PPIase_PpiC"/>
</dbReference>
<keyword evidence="5 12" id="KW-1133">Transmembrane helix</keyword>
<keyword evidence="11 14" id="KW-0413">Isomerase</keyword>
<dbReference type="Gene3D" id="6.10.140.970">
    <property type="match status" value="1"/>
</dbReference>
<evidence type="ECO:0000256" key="10">
    <source>
        <dbReference type="ARBA" id="ARBA00042775"/>
    </source>
</evidence>
<dbReference type="InterPro" id="IPR046357">
    <property type="entry name" value="PPIase_dom_sf"/>
</dbReference>
<name>A0A4R1KGI0_9GAMM</name>
<dbReference type="SUPFAM" id="SSF109998">
    <property type="entry name" value="Triger factor/SurA peptide-binding domain-like"/>
    <property type="match status" value="1"/>
</dbReference>
<dbReference type="Gene3D" id="1.10.4030.10">
    <property type="entry name" value="Porin chaperone SurA, peptide-binding domain"/>
    <property type="match status" value="1"/>
</dbReference>
<evidence type="ECO:0000256" key="2">
    <source>
        <dbReference type="ARBA" id="ARBA00022475"/>
    </source>
</evidence>
<reference evidence="14 15" key="1">
    <citation type="submission" date="2019-03" db="EMBL/GenBank/DDBJ databases">
        <title>Genomic Encyclopedia of Type Strains, Phase IV (KMG-IV): sequencing the most valuable type-strain genomes for metagenomic binning, comparative biology and taxonomic classification.</title>
        <authorList>
            <person name="Goeker M."/>
        </authorList>
    </citation>
    <scope>NUCLEOTIDE SEQUENCE [LARGE SCALE GENOMIC DNA]</scope>
    <source>
        <strain evidence="14 15">DSM 18577</strain>
    </source>
</reference>
<evidence type="ECO:0000256" key="8">
    <source>
        <dbReference type="ARBA" id="ARBA00038408"/>
    </source>
</evidence>
<dbReference type="AlphaFoldDB" id="A0A4R1KGI0"/>
<evidence type="ECO:0000256" key="4">
    <source>
        <dbReference type="ARBA" id="ARBA00022692"/>
    </source>
</evidence>
<keyword evidence="7" id="KW-0143">Chaperone</keyword>
<dbReference type="PROSITE" id="PS50198">
    <property type="entry name" value="PPIC_PPIASE_2"/>
    <property type="match status" value="1"/>
</dbReference>
<keyword evidence="2" id="KW-1003">Cell membrane</keyword>
<gene>
    <name evidence="14" type="ORF">EV690_0042</name>
</gene>
<keyword evidence="15" id="KW-1185">Reference proteome</keyword>
<dbReference type="InterPro" id="IPR052029">
    <property type="entry name" value="PpiD_chaperone"/>
</dbReference>
<comment type="subcellular location">
    <subcellularLocation>
        <location evidence="1">Cell inner membrane</location>
        <topology evidence="1">Single-pass type II membrane protein</topology>
        <orientation evidence="1">Periplasmic side</orientation>
    </subcellularLocation>
</comment>
<evidence type="ECO:0000256" key="12">
    <source>
        <dbReference type="SAM" id="Phobius"/>
    </source>
</evidence>
<dbReference type="Gene3D" id="3.10.50.40">
    <property type="match status" value="1"/>
</dbReference>
<dbReference type="Pfam" id="PF13624">
    <property type="entry name" value="SurA_N_3"/>
    <property type="match status" value="1"/>
</dbReference>
<feature type="domain" description="PpiC" evidence="13">
    <location>
        <begin position="267"/>
        <end position="365"/>
    </location>
</feature>
<feature type="transmembrane region" description="Helical" evidence="12">
    <location>
        <begin position="12"/>
        <end position="34"/>
    </location>
</feature>
<evidence type="ECO:0000256" key="5">
    <source>
        <dbReference type="ARBA" id="ARBA00022989"/>
    </source>
</evidence>
<organism evidence="14 15">
    <name type="scientific">Celerinatantimonas diazotrophica</name>
    <dbReference type="NCBI Taxonomy" id="412034"/>
    <lineage>
        <taxon>Bacteria</taxon>
        <taxon>Pseudomonadati</taxon>
        <taxon>Pseudomonadota</taxon>
        <taxon>Gammaproteobacteria</taxon>
        <taxon>Celerinatantimonadaceae</taxon>
        <taxon>Celerinatantimonas</taxon>
    </lineage>
</organism>
<comment type="similarity">
    <text evidence="8">Belongs to the PpiD chaperone family.</text>
</comment>
<evidence type="ECO:0000313" key="14">
    <source>
        <dbReference type="EMBL" id="TCK63928.1"/>
    </source>
</evidence>
<evidence type="ECO:0000256" key="6">
    <source>
        <dbReference type="ARBA" id="ARBA00023136"/>
    </source>
</evidence>
<dbReference type="GO" id="GO:0005886">
    <property type="term" value="C:plasma membrane"/>
    <property type="evidence" value="ECO:0007669"/>
    <property type="project" value="UniProtKB-SubCell"/>
</dbReference>
<keyword evidence="11" id="KW-0697">Rotamase</keyword>
<dbReference type="OrthoDB" id="9812372at2"/>
<keyword evidence="3" id="KW-0997">Cell inner membrane</keyword>
<proteinExistence type="inferred from homology"/>
<sequence>MLEKIQEGGHGLMIKIILCLIIVSFALAGIGTYLGSSGVNYAAKVNGQVISEAEFQQAYQRQRSEMQQRYRNFSQLANNPQYIAQLKHSVLASLVNQKLIDQESTKLGISVSDKQVENTIENMDAFKQNGKFKNALFLQQLQSNGLTAVRFSQLVRNDLRNTQLQQALFGSQFVLNNEVKQLGNLQAQTRSFHYVHIPEANFAKDIKVSDKEVKAYYQQHQEQFRSPETVDINYILLNAKSIANSIKVSDAEAEKYFHENADQYQLPVQRHVAHILIKPGKDPQKAKAEAEKLEKELKNGANFAALAKKYSQDQFTAKKGGVLDWFQKGAMPKAFDKAAFGLAKVGDISGVVKTKYGYHIIKLLGIQNSKLPPFARFKAKIVKKIQQDQAMNKFYDLSQKLSNLTYESPDSLDQTAKKLHLKLETAKGVDRNNLPSDIDSQKTVQQIFAKDAIEKQQNSPIINLSPEEALVVRVTGHKKASVKPFAQVKNDAQQALVTERAIQKAQDYASKLANAADKPQEFDKLLRAQNLKLEQASDVARNDQKLNQQIVSEVFTMAHPKDGKHPTKAVNTVTGDAFVIQLDQVNQPKVDEQLTKQIRQQWPSQLANEDYRLLLDYLKSKADISYNG</sequence>
<dbReference type="GO" id="GO:0003755">
    <property type="term" value="F:peptidyl-prolyl cis-trans isomerase activity"/>
    <property type="evidence" value="ECO:0007669"/>
    <property type="project" value="UniProtKB-KW"/>
</dbReference>
<dbReference type="EMBL" id="SMGD01000001">
    <property type="protein sequence ID" value="TCK63928.1"/>
    <property type="molecule type" value="Genomic_DNA"/>
</dbReference>
<evidence type="ECO:0000256" key="7">
    <source>
        <dbReference type="ARBA" id="ARBA00023186"/>
    </source>
</evidence>
<evidence type="ECO:0000256" key="1">
    <source>
        <dbReference type="ARBA" id="ARBA00004382"/>
    </source>
</evidence>
<evidence type="ECO:0000259" key="13">
    <source>
        <dbReference type="PROSITE" id="PS50198"/>
    </source>
</evidence>
<accession>A0A4R1KGI0</accession>
<evidence type="ECO:0000256" key="9">
    <source>
        <dbReference type="ARBA" id="ARBA00040743"/>
    </source>
</evidence>
<dbReference type="PANTHER" id="PTHR47529:SF1">
    <property type="entry name" value="PERIPLASMIC CHAPERONE PPID"/>
    <property type="match status" value="1"/>
</dbReference>
<dbReference type="SUPFAM" id="SSF54534">
    <property type="entry name" value="FKBP-like"/>
    <property type="match status" value="1"/>
</dbReference>
<keyword evidence="6 12" id="KW-0472">Membrane</keyword>
<protein>
    <recommendedName>
        <fullName evidence="9">Periplasmic chaperone PpiD</fullName>
    </recommendedName>
    <alternativeName>
        <fullName evidence="10">Periplasmic folding chaperone</fullName>
    </alternativeName>
</protein>
<dbReference type="InterPro" id="IPR027304">
    <property type="entry name" value="Trigger_fact/SurA_dom_sf"/>
</dbReference>
<evidence type="ECO:0000256" key="11">
    <source>
        <dbReference type="PROSITE-ProRule" id="PRU00278"/>
    </source>
</evidence>
<dbReference type="Pfam" id="PF00639">
    <property type="entry name" value="Rotamase"/>
    <property type="match status" value="1"/>
</dbReference>